<feature type="compositionally biased region" description="Basic and acidic residues" evidence="1">
    <location>
        <begin position="1"/>
        <end position="26"/>
    </location>
</feature>
<evidence type="ECO:0000313" key="2">
    <source>
        <dbReference type="EMBL" id="RDX92130.1"/>
    </source>
</evidence>
<reference evidence="2" key="1">
    <citation type="submission" date="2018-05" db="EMBL/GenBank/DDBJ databases">
        <title>Draft genome of Mucuna pruriens seed.</title>
        <authorList>
            <person name="Nnadi N.E."/>
            <person name="Vos R."/>
            <person name="Hasami M.H."/>
            <person name="Devisetty U.K."/>
            <person name="Aguiy J.C."/>
        </authorList>
    </citation>
    <scope>NUCLEOTIDE SEQUENCE [LARGE SCALE GENOMIC DNA]</scope>
    <source>
        <strain evidence="2">JCA_2017</strain>
    </source>
</reference>
<protein>
    <submittedName>
        <fullName evidence="2">Uncharacterized protein</fullName>
    </submittedName>
</protein>
<proteinExistence type="predicted"/>
<name>A0A371GNR9_MUCPR</name>
<dbReference type="OrthoDB" id="1747734at2759"/>
<feature type="non-terminal residue" evidence="2">
    <location>
        <position position="1"/>
    </location>
</feature>
<comment type="caution">
    <text evidence="2">The sequence shown here is derived from an EMBL/GenBank/DDBJ whole genome shotgun (WGS) entry which is preliminary data.</text>
</comment>
<evidence type="ECO:0000256" key="1">
    <source>
        <dbReference type="SAM" id="MobiDB-lite"/>
    </source>
</evidence>
<keyword evidence="3" id="KW-1185">Reference proteome</keyword>
<dbReference type="AlphaFoldDB" id="A0A371GNR9"/>
<dbReference type="Proteomes" id="UP000257109">
    <property type="component" value="Unassembled WGS sequence"/>
</dbReference>
<organism evidence="2 3">
    <name type="scientific">Mucuna pruriens</name>
    <name type="common">Velvet bean</name>
    <name type="synonym">Dolichos pruriens</name>
    <dbReference type="NCBI Taxonomy" id="157652"/>
    <lineage>
        <taxon>Eukaryota</taxon>
        <taxon>Viridiplantae</taxon>
        <taxon>Streptophyta</taxon>
        <taxon>Embryophyta</taxon>
        <taxon>Tracheophyta</taxon>
        <taxon>Spermatophyta</taxon>
        <taxon>Magnoliopsida</taxon>
        <taxon>eudicotyledons</taxon>
        <taxon>Gunneridae</taxon>
        <taxon>Pentapetalae</taxon>
        <taxon>rosids</taxon>
        <taxon>fabids</taxon>
        <taxon>Fabales</taxon>
        <taxon>Fabaceae</taxon>
        <taxon>Papilionoideae</taxon>
        <taxon>50 kb inversion clade</taxon>
        <taxon>NPAAA clade</taxon>
        <taxon>indigoferoid/millettioid clade</taxon>
        <taxon>Phaseoleae</taxon>
        <taxon>Mucuna</taxon>
    </lineage>
</organism>
<evidence type="ECO:0000313" key="3">
    <source>
        <dbReference type="Proteomes" id="UP000257109"/>
    </source>
</evidence>
<feature type="region of interest" description="Disordered" evidence="1">
    <location>
        <begin position="1"/>
        <end position="62"/>
    </location>
</feature>
<gene>
    <name evidence="2" type="ORF">CR513_25787</name>
</gene>
<sequence>MMTEEKNRAEMRKELNEMKRAKERVCSQEGGCAYKSKGAHRASRGQGRLPATRPMQQTNGPRVQVTATTPDVIPAQTVLVPAVLNGRHVSREDKQKRRQRTELVDPIALLNLHPPLYPFRVPLLPPLGQIHHHHPCVEVTRPPLRERPR</sequence>
<accession>A0A371GNR9</accession>
<dbReference type="EMBL" id="QJKJ01004942">
    <property type="protein sequence ID" value="RDX92130.1"/>
    <property type="molecule type" value="Genomic_DNA"/>
</dbReference>